<dbReference type="InterPro" id="IPR008707">
    <property type="entry name" value="B-propeller_PilY1"/>
</dbReference>
<dbReference type="AlphaFoldDB" id="A0A917JJ21"/>
<dbReference type="EMBL" id="BMPZ01000001">
    <property type="protein sequence ID" value="GGI72075.1"/>
    <property type="molecule type" value="Genomic_DNA"/>
</dbReference>
<evidence type="ECO:0000313" key="7">
    <source>
        <dbReference type="Proteomes" id="UP000613743"/>
    </source>
</evidence>
<evidence type="ECO:0000256" key="3">
    <source>
        <dbReference type="SAM" id="MobiDB-lite"/>
    </source>
</evidence>
<keyword evidence="4" id="KW-0732">Signal</keyword>
<dbReference type="RefSeq" id="WP_188917809.1">
    <property type="nucleotide sequence ID" value="NZ_BMPZ01000001.1"/>
</dbReference>
<dbReference type="Gene3D" id="3.40.50.410">
    <property type="entry name" value="von Willebrand factor, type A domain"/>
    <property type="match status" value="1"/>
</dbReference>
<organism evidence="6 7">
    <name type="scientific">Shewanella gelidii</name>
    <dbReference type="NCBI Taxonomy" id="1642821"/>
    <lineage>
        <taxon>Bacteria</taxon>
        <taxon>Pseudomonadati</taxon>
        <taxon>Pseudomonadota</taxon>
        <taxon>Gammaproteobacteria</taxon>
        <taxon>Alteromonadales</taxon>
        <taxon>Shewanellaceae</taxon>
        <taxon>Shewanella</taxon>
    </lineage>
</organism>
<feature type="region of interest" description="Disordered" evidence="3">
    <location>
        <begin position="182"/>
        <end position="203"/>
    </location>
</feature>
<dbReference type="InterPro" id="IPR002035">
    <property type="entry name" value="VWF_A"/>
</dbReference>
<evidence type="ECO:0000256" key="2">
    <source>
        <dbReference type="ARBA" id="ARBA00022837"/>
    </source>
</evidence>
<keyword evidence="7" id="KW-1185">Reference proteome</keyword>
<gene>
    <name evidence="6" type="primary">pilY</name>
    <name evidence="6" type="ORF">GCM10009332_06860</name>
</gene>
<accession>A0A917JJ21</accession>
<evidence type="ECO:0000256" key="4">
    <source>
        <dbReference type="SAM" id="SignalP"/>
    </source>
</evidence>
<feature type="region of interest" description="Disordered" evidence="3">
    <location>
        <begin position="1032"/>
        <end position="1052"/>
    </location>
</feature>
<dbReference type="GO" id="GO:0046872">
    <property type="term" value="F:metal ion binding"/>
    <property type="evidence" value="ECO:0007669"/>
    <property type="project" value="UniProtKB-KW"/>
</dbReference>
<sequence length="1202" mass="130326">MIRKLISSVLAMSVVLSTATVSVADDTELYVYESSGRSNERPKVLVIFDTSGSMTTTQDVFPFYDNSVDLKSNGSDVRGQVKLYYSFSGDPVPTLDSQQFFKYKFNGCETSKSFLKSYGIFGGFFRHYAFTDGDGSWQELPKGNRNGVKYIDCYEDFKSTEHLMYGNGKIVGTNTGIPDGFPIDGLGNESAPEPYTSISSGADESDRDAALDKAKLTQFGIGEAVTVYTEGYVTAYHEADTDNKVSKSRMDIAKQVMTETILSTPNVDFGLMAFNLNRWWDSNYGGHITERHGGRIVSKVNVANPDNRRALLELIDDLVAEGATPLCESLYEGYLYFAGKQPKYLYEHERVSPDADDTAVSIVDGGERYISPFAESKCLHEANIIVITDGKPTNDEEALNVVPSLPYYDSSLLATVPGENDNPMPALARIMNHESFDVYPTDTDNQQNVKTYTIGFSAGADDAKEVLSMTAEHGGGKYFTANDPRELQSALQQIVIDINDVDSSFTSPSIASNNFDRTRSFDSVYYGMFLPDPGPSWSGNLKKFKINNDGELLDRDGDPALDKKGNILSGACSYWTPSALCTTDAATGKKSGDGPRVNQGGAAHAMRTRGEARVLYSDIGSSGGLTSLTLANAQSKAGSQNLLGGHMGLDTATLEDAFDWIAGQDIEKGDGSMRLNIMGDPLHSKPLAINYGTKTEPDIRILIGTNHGFLHMFQDKASSNQIEENWAIMPYELLPNVRPLMENIRSGVHSVYGLDSSPVAYVKSGAGGVEKAWVFIGMRRGGSAYYAFDITDPDAPKLMWRKSAESTGMSEMGQSWSEPVVTKIPGWPVGNTSVGNASPVLIFGAGYQPASKDSEGLGSDDSKGRGVFILDAETGALVHQFGAGSSGIYTKMAGITDSIPNSVAVLDSDSDGLSDRIYASDTGANVWRLDMPSGYVNDATKPWTSFKFAQLGGSSLADDRRFFAEPAVAQTIMSISSEVTVTVDGESTTTVTSQNVPYDAVAIGSGNRPHPTGIKRQDHFYMLQDRNVTSRSFTGKSGEEIPAPLQKSNLDDVTTPPMNDQQAKIAFGTKRGWFYSFAESGQKSLSAAIIVSGKVHFTSFVPGTEEIINSCLKPGGGRLHSYGLHRGFRIYEQEYVETGPNIPDTPTIFFSDPDSNGAMYFSAMPDDVRKIKPVPDDGCDPDDHKCLGGGVGVNKIYYHIAE</sequence>
<dbReference type="Pfam" id="PF05567">
    <property type="entry name" value="T4P_PilY1"/>
    <property type="match status" value="1"/>
</dbReference>
<evidence type="ECO:0000256" key="1">
    <source>
        <dbReference type="ARBA" id="ARBA00022723"/>
    </source>
</evidence>
<dbReference type="Proteomes" id="UP000613743">
    <property type="component" value="Unassembled WGS sequence"/>
</dbReference>
<dbReference type="PROSITE" id="PS50234">
    <property type="entry name" value="VWFA"/>
    <property type="match status" value="1"/>
</dbReference>
<keyword evidence="1" id="KW-0479">Metal-binding</keyword>
<name>A0A917JJ21_9GAMM</name>
<evidence type="ECO:0000259" key="5">
    <source>
        <dbReference type="PROSITE" id="PS50234"/>
    </source>
</evidence>
<feature type="domain" description="VWFA" evidence="5">
    <location>
        <begin position="384"/>
        <end position="494"/>
    </location>
</feature>
<proteinExistence type="predicted"/>
<reference evidence="6" key="2">
    <citation type="submission" date="2020-09" db="EMBL/GenBank/DDBJ databases">
        <authorList>
            <person name="Sun Q."/>
            <person name="Ohkuma M."/>
        </authorList>
    </citation>
    <scope>NUCLEOTIDE SEQUENCE</scope>
    <source>
        <strain evidence="6">JCM 30804</strain>
    </source>
</reference>
<reference evidence="6" key="1">
    <citation type="journal article" date="2014" name="Int. J. Syst. Evol. Microbiol.">
        <title>Complete genome sequence of Corynebacterium casei LMG S-19264T (=DSM 44701T), isolated from a smear-ripened cheese.</title>
        <authorList>
            <consortium name="US DOE Joint Genome Institute (JGI-PGF)"/>
            <person name="Walter F."/>
            <person name="Albersmeier A."/>
            <person name="Kalinowski J."/>
            <person name="Ruckert C."/>
        </authorList>
    </citation>
    <scope>NUCLEOTIDE SEQUENCE</scope>
    <source>
        <strain evidence="6">JCM 30804</strain>
    </source>
</reference>
<dbReference type="SUPFAM" id="SSF53300">
    <property type="entry name" value="vWA-like"/>
    <property type="match status" value="1"/>
</dbReference>
<keyword evidence="2" id="KW-0106">Calcium</keyword>
<comment type="caution">
    <text evidence="6">The sequence shown here is derived from an EMBL/GenBank/DDBJ whole genome shotgun (WGS) entry which is preliminary data.</text>
</comment>
<feature type="signal peptide" evidence="4">
    <location>
        <begin position="1"/>
        <end position="24"/>
    </location>
</feature>
<feature type="chain" id="PRO_5036676383" evidence="4">
    <location>
        <begin position="25"/>
        <end position="1202"/>
    </location>
</feature>
<evidence type="ECO:0000313" key="6">
    <source>
        <dbReference type="EMBL" id="GGI72075.1"/>
    </source>
</evidence>
<dbReference type="InterPro" id="IPR036465">
    <property type="entry name" value="vWFA_dom_sf"/>
</dbReference>
<protein>
    <submittedName>
        <fullName evidence="6">Type IV pili system adhesin PilY</fullName>
    </submittedName>
</protein>